<comment type="caution">
    <text evidence="5">The sequence shown here is derived from an EMBL/GenBank/DDBJ whole genome shotgun (WGS) entry which is preliminary data.</text>
</comment>
<accession>A0A7K3M0F8</accession>
<dbReference type="GO" id="GO:0016491">
    <property type="term" value="F:oxidoreductase activity"/>
    <property type="evidence" value="ECO:0007669"/>
    <property type="project" value="UniProtKB-KW"/>
</dbReference>
<protein>
    <submittedName>
        <fullName evidence="5">NAD(P)-dependent oxidoreductase</fullName>
    </submittedName>
</protein>
<dbReference type="InterPro" id="IPR036291">
    <property type="entry name" value="NAD(P)-bd_dom_sf"/>
</dbReference>
<dbReference type="RefSeq" id="WP_162448596.1">
    <property type="nucleotide sequence ID" value="NZ_WLZY01000001.1"/>
</dbReference>
<keyword evidence="2" id="KW-0560">Oxidoreductase</keyword>
<evidence type="ECO:0000313" key="6">
    <source>
        <dbReference type="Proteomes" id="UP000460435"/>
    </source>
</evidence>
<dbReference type="EMBL" id="WLZY01000001">
    <property type="protein sequence ID" value="NDL55938.1"/>
    <property type="molecule type" value="Genomic_DNA"/>
</dbReference>
<dbReference type="SUPFAM" id="SSF51735">
    <property type="entry name" value="NAD(P)-binding Rossmann-fold domains"/>
    <property type="match status" value="1"/>
</dbReference>
<proteinExistence type="inferred from homology"/>
<dbReference type="Gene3D" id="3.40.50.720">
    <property type="entry name" value="NAD(P)-binding Rossmann-like Domain"/>
    <property type="match status" value="1"/>
</dbReference>
<dbReference type="InterPro" id="IPR006115">
    <property type="entry name" value="6PGDH_NADP-bd"/>
</dbReference>
<dbReference type="GO" id="GO:0050661">
    <property type="term" value="F:NADP binding"/>
    <property type="evidence" value="ECO:0007669"/>
    <property type="project" value="InterPro"/>
</dbReference>
<dbReference type="InterPro" id="IPR051265">
    <property type="entry name" value="HIBADH-related_NP60_sf"/>
</dbReference>
<evidence type="ECO:0000259" key="4">
    <source>
        <dbReference type="Pfam" id="PF21761"/>
    </source>
</evidence>
<dbReference type="PANTHER" id="PTHR43580">
    <property type="entry name" value="OXIDOREDUCTASE GLYR1-RELATED"/>
    <property type="match status" value="1"/>
</dbReference>
<dbReference type="InterPro" id="IPR015815">
    <property type="entry name" value="HIBADH-related"/>
</dbReference>
<evidence type="ECO:0000256" key="1">
    <source>
        <dbReference type="ARBA" id="ARBA00009080"/>
    </source>
</evidence>
<evidence type="ECO:0000259" key="3">
    <source>
        <dbReference type="Pfam" id="PF03446"/>
    </source>
</evidence>
<dbReference type="Proteomes" id="UP000460435">
    <property type="component" value="Unassembled WGS sequence"/>
</dbReference>
<dbReference type="Gene3D" id="1.10.1040.10">
    <property type="entry name" value="N-(1-d-carboxylethyl)-l-norvaline Dehydrogenase, domain 2"/>
    <property type="match status" value="1"/>
</dbReference>
<feature type="domain" description="NADPH-dependent reductive aminase-like C-terminal" evidence="4">
    <location>
        <begin position="165"/>
        <end position="290"/>
    </location>
</feature>
<keyword evidence="6" id="KW-1185">Reference proteome</keyword>
<dbReference type="InterPro" id="IPR013328">
    <property type="entry name" value="6PGD_dom2"/>
</dbReference>
<gene>
    <name evidence="5" type="ORF">F7O44_02515</name>
</gene>
<feature type="domain" description="6-phosphogluconate dehydrogenase NADP-binding" evidence="3">
    <location>
        <begin position="9"/>
        <end position="162"/>
    </location>
</feature>
<name>A0A7K3M0F8_9ACTN</name>
<dbReference type="AlphaFoldDB" id="A0A7K3M0F8"/>
<dbReference type="InterPro" id="IPR048666">
    <property type="entry name" value="RedAm-like_C"/>
</dbReference>
<sequence>MKETTKKPVTVLGLGDMGAALANALLENGHPVTVWNRSQAKADPLVAKGAARGSTVADAISASPLVLVCLLDHASVHAVLDPAADGLAGRVLVNVTSGSPDEARELAGWAAGQNVKGFLDGGIMAIPSMIGGPGALVLYSGSRAAFEAHEETLGAMGAATFVGDDAGLAPLLDLAMLAGMYGMFGGFLQAMAFIGTERVEPEEFTTSLLIPWLQAMTGALPEMARQIAAGDYSSTGSSLAMQTSGVGFVAFSESLGVSGELMAPLERLMKQRVADGHGDDDLSSVVELIAKPSDR</sequence>
<organism evidence="5 6">
    <name type="scientific">Phytoactinopolyspora mesophila</name>
    <dbReference type="NCBI Taxonomy" id="2650750"/>
    <lineage>
        <taxon>Bacteria</taxon>
        <taxon>Bacillati</taxon>
        <taxon>Actinomycetota</taxon>
        <taxon>Actinomycetes</taxon>
        <taxon>Jiangellales</taxon>
        <taxon>Jiangellaceae</taxon>
        <taxon>Phytoactinopolyspora</taxon>
    </lineage>
</organism>
<dbReference type="Pfam" id="PF03446">
    <property type="entry name" value="NAD_binding_2"/>
    <property type="match status" value="1"/>
</dbReference>
<reference evidence="5 6" key="1">
    <citation type="submission" date="2019-11" db="EMBL/GenBank/DDBJ databases">
        <authorList>
            <person name="Li X.-J."/>
            <person name="Feng X.-M."/>
        </authorList>
    </citation>
    <scope>NUCLEOTIDE SEQUENCE [LARGE SCALE GENOMIC DNA]</scope>
    <source>
        <strain evidence="5 6">XMNu-373</strain>
    </source>
</reference>
<evidence type="ECO:0000256" key="2">
    <source>
        <dbReference type="ARBA" id="ARBA00023002"/>
    </source>
</evidence>
<dbReference type="PIRSF" id="PIRSF000103">
    <property type="entry name" value="HIBADH"/>
    <property type="match status" value="1"/>
</dbReference>
<evidence type="ECO:0000313" key="5">
    <source>
        <dbReference type="EMBL" id="NDL55938.1"/>
    </source>
</evidence>
<dbReference type="PANTHER" id="PTHR43580:SF2">
    <property type="entry name" value="CYTOKINE-LIKE NUCLEAR FACTOR N-PAC"/>
    <property type="match status" value="1"/>
</dbReference>
<dbReference type="Pfam" id="PF21761">
    <property type="entry name" value="RedAm-like_C"/>
    <property type="match status" value="1"/>
</dbReference>
<comment type="similarity">
    <text evidence="1">Belongs to the HIBADH-related family.</text>
</comment>